<dbReference type="PANTHER" id="PTHR48083">
    <property type="entry name" value="MEDIUM-CHAIN SPECIFIC ACYL-COA DEHYDROGENASE, MITOCHONDRIAL-RELATED"/>
    <property type="match status" value="1"/>
</dbReference>
<dbReference type="InterPro" id="IPR013786">
    <property type="entry name" value="AcylCoA_DH/ox_N"/>
</dbReference>
<reference evidence="12" key="1">
    <citation type="journal article" date="2019" name="Int. J. Syst. Evol. Microbiol.">
        <title>The Global Catalogue of Microorganisms (GCM) 10K type strain sequencing project: providing services to taxonomists for standard genome sequencing and annotation.</title>
        <authorList>
            <consortium name="The Broad Institute Genomics Platform"/>
            <consortium name="The Broad Institute Genome Sequencing Center for Infectious Disease"/>
            <person name="Wu L."/>
            <person name="Ma J."/>
        </authorList>
    </citation>
    <scope>NUCLEOTIDE SEQUENCE [LARGE SCALE GENOMIC DNA]</scope>
    <source>
        <strain evidence="12">CGMCC 1.15959</strain>
    </source>
</reference>
<dbReference type="InterPro" id="IPR006091">
    <property type="entry name" value="Acyl-CoA_Oxase/DH_mid-dom"/>
</dbReference>
<dbReference type="InterPro" id="IPR036250">
    <property type="entry name" value="AcylCo_DH-like_C"/>
</dbReference>
<evidence type="ECO:0000259" key="9">
    <source>
        <dbReference type="Pfam" id="PF02770"/>
    </source>
</evidence>
<dbReference type="Gene3D" id="2.40.110.10">
    <property type="entry name" value="Butyryl-CoA Dehydrogenase, subunit A, domain 2"/>
    <property type="match status" value="1"/>
</dbReference>
<evidence type="ECO:0000256" key="4">
    <source>
        <dbReference type="ARBA" id="ARBA00022630"/>
    </source>
</evidence>
<proteinExistence type="inferred from homology"/>
<feature type="domain" description="Acyl-CoA dehydrogenase/oxidase N-terminal" evidence="10">
    <location>
        <begin position="30"/>
        <end position="143"/>
    </location>
</feature>
<dbReference type="InterPro" id="IPR009100">
    <property type="entry name" value="AcylCoA_DH/oxidase_NM_dom_sf"/>
</dbReference>
<keyword evidence="6 7" id="KW-0560">Oxidoreductase</keyword>
<organism evidence="11 12">
    <name type="scientific">Tsuneonella deserti</name>
    <dbReference type="NCBI Taxonomy" id="2035528"/>
    <lineage>
        <taxon>Bacteria</taxon>
        <taxon>Pseudomonadati</taxon>
        <taxon>Pseudomonadota</taxon>
        <taxon>Alphaproteobacteria</taxon>
        <taxon>Sphingomonadales</taxon>
        <taxon>Erythrobacteraceae</taxon>
        <taxon>Tsuneonella</taxon>
    </lineage>
</organism>
<keyword evidence="12" id="KW-1185">Reference proteome</keyword>
<evidence type="ECO:0000256" key="3">
    <source>
        <dbReference type="ARBA" id="ARBA00011738"/>
    </source>
</evidence>
<evidence type="ECO:0000259" key="10">
    <source>
        <dbReference type="Pfam" id="PF02771"/>
    </source>
</evidence>
<gene>
    <name evidence="11" type="ORF">GCM10011515_07010</name>
</gene>
<dbReference type="Pfam" id="PF02771">
    <property type="entry name" value="Acyl-CoA_dh_N"/>
    <property type="match status" value="1"/>
</dbReference>
<dbReference type="InterPro" id="IPR009075">
    <property type="entry name" value="AcylCo_DH/oxidase_C"/>
</dbReference>
<dbReference type="InterPro" id="IPR050741">
    <property type="entry name" value="Acyl-CoA_dehydrogenase"/>
</dbReference>
<evidence type="ECO:0000256" key="1">
    <source>
        <dbReference type="ARBA" id="ARBA00001974"/>
    </source>
</evidence>
<comment type="caution">
    <text evidence="11">The sequence shown here is derived from an EMBL/GenBank/DDBJ whole genome shotgun (WGS) entry which is preliminary data.</text>
</comment>
<dbReference type="SUPFAM" id="SSF56645">
    <property type="entry name" value="Acyl-CoA dehydrogenase NM domain-like"/>
    <property type="match status" value="1"/>
</dbReference>
<evidence type="ECO:0000256" key="2">
    <source>
        <dbReference type="ARBA" id="ARBA00009347"/>
    </source>
</evidence>
<keyword evidence="4 7" id="KW-0285">Flavoprotein</keyword>
<dbReference type="Gene3D" id="1.10.540.10">
    <property type="entry name" value="Acyl-CoA dehydrogenase/oxidase, N-terminal domain"/>
    <property type="match status" value="1"/>
</dbReference>
<dbReference type="Proteomes" id="UP000619041">
    <property type="component" value="Unassembled WGS sequence"/>
</dbReference>
<dbReference type="RefSeq" id="WP_229658419.1">
    <property type="nucleotide sequence ID" value="NZ_BMKL01000001.1"/>
</dbReference>
<dbReference type="Pfam" id="PF00441">
    <property type="entry name" value="Acyl-CoA_dh_1"/>
    <property type="match status" value="1"/>
</dbReference>
<name>A0ABQ1S4B9_9SPHN</name>
<evidence type="ECO:0000256" key="7">
    <source>
        <dbReference type="RuleBase" id="RU362125"/>
    </source>
</evidence>
<evidence type="ECO:0000256" key="6">
    <source>
        <dbReference type="ARBA" id="ARBA00023002"/>
    </source>
</evidence>
<evidence type="ECO:0000313" key="11">
    <source>
        <dbReference type="EMBL" id="GGD89990.1"/>
    </source>
</evidence>
<evidence type="ECO:0000259" key="8">
    <source>
        <dbReference type="Pfam" id="PF00441"/>
    </source>
</evidence>
<keyword evidence="5 7" id="KW-0274">FAD</keyword>
<dbReference type="Gene3D" id="1.20.140.10">
    <property type="entry name" value="Butyryl-CoA Dehydrogenase, subunit A, domain 3"/>
    <property type="match status" value="1"/>
</dbReference>
<comment type="subunit">
    <text evidence="3">Homodimer.</text>
</comment>
<dbReference type="PANTHER" id="PTHR48083:SF13">
    <property type="entry name" value="ACYL-COA DEHYDROGENASE FAMILY MEMBER 11"/>
    <property type="match status" value="1"/>
</dbReference>
<feature type="domain" description="Acyl-CoA oxidase/dehydrogenase middle" evidence="9">
    <location>
        <begin position="149"/>
        <end position="245"/>
    </location>
</feature>
<feature type="domain" description="Acyl-CoA dehydrogenase/oxidase C-terminal" evidence="8">
    <location>
        <begin position="260"/>
        <end position="407"/>
    </location>
</feature>
<evidence type="ECO:0000256" key="5">
    <source>
        <dbReference type="ARBA" id="ARBA00022827"/>
    </source>
</evidence>
<dbReference type="SUPFAM" id="SSF47203">
    <property type="entry name" value="Acyl-CoA dehydrogenase C-terminal domain-like"/>
    <property type="match status" value="1"/>
</dbReference>
<accession>A0ABQ1S4B9</accession>
<dbReference type="InterPro" id="IPR046373">
    <property type="entry name" value="Acyl-CoA_Oxase/DH_mid-dom_sf"/>
</dbReference>
<sequence length="451" mass="50262">MLDSRKLRKAAAGETWMAWDFETDPEFQAKLDWMQSFVDERVEPLGYLGIHPYDVKNERRNALVRPLQEEVKRQGLWACHLGPELGGQGYGQVKLGLMNEIIGGASFAPIVFGCQAPDTGNAEIIAHYGTPEQKEQYLQPLLDNRIVSAFSMTEPQGGSDPTAFVTRAEQDGNHWKINGEKWFSTNGKWAEFLIVMAVTDPDAPRHERMSMFIVPVDTPGVEIVRNVGVYGQEGGSESYVRYTDVRVPADHLLGERGGAFAISQTRLGGGRVHHAMRTVGNCRKLLDKMSRRAVSRTTRTGTLADFQGVQFDIADSYIELEQFKLFVLKTAWAIDKYQDYRRVRKDIAAIKALMPKVYADIAKRCIHIHGSLGVSNEMPFVGSLIGAMVMGIADGPTEVHKVTVAKQHLKAYRDVHDPVFPDYSTLNRRALALELYPDPIGDIQDAAEAVA</sequence>
<protein>
    <submittedName>
        <fullName evidence="11">Acyl-CoA dehydrogenase</fullName>
    </submittedName>
</protein>
<evidence type="ECO:0000313" key="12">
    <source>
        <dbReference type="Proteomes" id="UP000619041"/>
    </source>
</evidence>
<comment type="similarity">
    <text evidence="2 7">Belongs to the acyl-CoA dehydrogenase family.</text>
</comment>
<comment type="cofactor">
    <cofactor evidence="1 7">
        <name>FAD</name>
        <dbReference type="ChEBI" id="CHEBI:57692"/>
    </cofactor>
</comment>
<dbReference type="InterPro" id="IPR037069">
    <property type="entry name" value="AcylCoA_DH/ox_N_sf"/>
</dbReference>
<dbReference type="EMBL" id="BMKL01000001">
    <property type="protein sequence ID" value="GGD89990.1"/>
    <property type="molecule type" value="Genomic_DNA"/>
</dbReference>
<dbReference type="Pfam" id="PF02770">
    <property type="entry name" value="Acyl-CoA_dh_M"/>
    <property type="match status" value="1"/>
</dbReference>